<reference evidence="2" key="1">
    <citation type="submission" date="2014-11" db="EMBL/GenBank/DDBJ databases">
        <authorList>
            <person name="Amaro Gonzalez C."/>
        </authorList>
    </citation>
    <scope>NUCLEOTIDE SEQUENCE</scope>
</reference>
<reference evidence="2" key="2">
    <citation type="journal article" date="2015" name="Fish Shellfish Immunol.">
        <title>Early steps in the European eel (Anguilla anguilla)-Vibrio vulnificus interaction in the gills: Role of the RtxA13 toxin.</title>
        <authorList>
            <person name="Callol A."/>
            <person name="Pajuelo D."/>
            <person name="Ebbesson L."/>
            <person name="Teles M."/>
            <person name="MacKenzie S."/>
            <person name="Amaro C."/>
        </authorList>
    </citation>
    <scope>NUCLEOTIDE SEQUENCE</scope>
</reference>
<accession>A0A0E9Q0G4</accession>
<keyword evidence="1" id="KW-1133">Transmembrane helix</keyword>
<keyword evidence="1" id="KW-0472">Membrane</keyword>
<organism evidence="2">
    <name type="scientific">Anguilla anguilla</name>
    <name type="common">European freshwater eel</name>
    <name type="synonym">Muraena anguilla</name>
    <dbReference type="NCBI Taxonomy" id="7936"/>
    <lineage>
        <taxon>Eukaryota</taxon>
        <taxon>Metazoa</taxon>
        <taxon>Chordata</taxon>
        <taxon>Craniata</taxon>
        <taxon>Vertebrata</taxon>
        <taxon>Euteleostomi</taxon>
        <taxon>Actinopterygii</taxon>
        <taxon>Neopterygii</taxon>
        <taxon>Teleostei</taxon>
        <taxon>Anguilliformes</taxon>
        <taxon>Anguillidae</taxon>
        <taxon>Anguilla</taxon>
    </lineage>
</organism>
<feature type="transmembrane region" description="Helical" evidence="1">
    <location>
        <begin position="12"/>
        <end position="32"/>
    </location>
</feature>
<dbReference type="AlphaFoldDB" id="A0A0E9Q0G4"/>
<name>A0A0E9Q0G4_ANGAN</name>
<proteinExistence type="predicted"/>
<protein>
    <submittedName>
        <fullName evidence="2">Uncharacterized protein</fullName>
    </submittedName>
</protein>
<evidence type="ECO:0000313" key="2">
    <source>
        <dbReference type="EMBL" id="JAH10366.1"/>
    </source>
</evidence>
<dbReference type="EMBL" id="GBXM01098211">
    <property type="protein sequence ID" value="JAH10366.1"/>
    <property type="molecule type" value="Transcribed_RNA"/>
</dbReference>
<evidence type="ECO:0000256" key="1">
    <source>
        <dbReference type="SAM" id="Phobius"/>
    </source>
</evidence>
<sequence length="41" mass="4512">MFTSAGIVKPIGTAQQSGQIFILLPFFFFLFFKQPKTSGNG</sequence>
<keyword evidence="1" id="KW-0812">Transmembrane</keyword>